<sequence length="308" mass="35592">MRSLSFFEKKENLPKNELIEAKVIKDFVVEKYEITLPFECTLIGEDRGYNDHYLIKGDNFHYVFRVYLNGKYYAPEFENFQFELDLLEFVFSQGVPVSYPIPQKQEGTMAVIQTSEGLRACALFSYAEGNAIEEDTDPTPYQCFELGKAVASFHLAADLFHSQHHRHHLNEDYLVKMPLKFIEANWSVEQKAELPELAIVDELLKCFSELKKEANNYGIIHGDINTGNFHFTEDNQITLFDFDYCAYGWRAYDLTLAKEMEEQASKSFLDGYQSVRSLSSDELESISLLSQLAAIWDWGDELAIDLVR</sequence>
<accession>A0A8J6XPX5</accession>
<dbReference type="GO" id="GO:0004413">
    <property type="term" value="F:homoserine kinase activity"/>
    <property type="evidence" value="ECO:0007669"/>
    <property type="project" value="TreeGrafter"/>
</dbReference>
<dbReference type="Gene3D" id="3.30.200.20">
    <property type="entry name" value="Phosphorylase Kinase, domain 1"/>
    <property type="match status" value="1"/>
</dbReference>
<dbReference type="Gene3D" id="3.90.1200.10">
    <property type="match status" value="1"/>
</dbReference>
<dbReference type="Proteomes" id="UP000629098">
    <property type="component" value="Unassembled WGS sequence"/>
</dbReference>
<dbReference type="PANTHER" id="PTHR21064">
    <property type="entry name" value="AMINOGLYCOSIDE PHOSPHOTRANSFERASE DOMAIN-CONTAINING PROTEIN-RELATED"/>
    <property type="match status" value="1"/>
</dbReference>
<organism evidence="3 4">
    <name type="scientific">Iningainema tapete BLCC-T55</name>
    <dbReference type="NCBI Taxonomy" id="2748662"/>
    <lineage>
        <taxon>Bacteria</taxon>
        <taxon>Bacillati</taxon>
        <taxon>Cyanobacteriota</taxon>
        <taxon>Cyanophyceae</taxon>
        <taxon>Nostocales</taxon>
        <taxon>Scytonemataceae</taxon>
        <taxon>Iningainema tapete</taxon>
    </lineage>
</organism>
<evidence type="ECO:0000259" key="2">
    <source>
        <dbReference type="Pfam" id="PF01636"/>
    </source>
</evidence>
<evidence type="ECO:0000256" key="1">
    <source>
        <dbReference type="ARBA" id="ARBA00038240"/>
    </source>
</evidence>
<dbReference type="SUPFAM" id="SSF56112">
    <property type="entry name" value="Protein kinase-like (PK-like)"/>
    <property type="match status" value="1"/>
</dbReference>
<name>A0A8J6XPX5_9CYAN</name>
<proteinExistence type="inferred from homology"/>
<comment type="caution">
    <text evidence="3">The sequence shown here is derived from an EMBL/GenBank/DDBJ whole genome shotgun (WGS) entry which is preliminary data.</text>
</comment>
<comment type="similarity">
    <text evidence="1">Belongs to the pseudomonas-type ThrB family.</text>
</comment>
<dbReference type="Pfam" id="PF01636">
    <property type="entry name" value="APH"/>
    <property type="match status" value="1"/>
</dbReference>
<feature type="domain" description="Aminoglycoside phosphotransferase" evidence="2">
    <location>
        <begin position="50"/>
        <end position="273"/>
    </location>
</feature>
<dbReference type="EMBL" id="JACXAE010000086">
    <property type="protein sequence ID" value="MBD2776020.1"/>
    <property type="molecule type" value="Genomic_DNA"/>
</dbReference>
<dbReference type="AlphaFoldDB" id="A0A8J6XPX5"/>
<keyword evidence="4" id="KW-1185">Reference proteome</keyword>
<dbReference type="InterPro" id="IPR002575">
    <property type="entry name" value="Aminoglycoside_PTrfase"/>
</dbReference>
<gene>
    <name evidence="3" type="ORF">ICL16_29165</name>
</gene>
<dbReference type="RefSeq" id="WP_190835075.1">
    <property type="nucleotide sequence ID" value="NZ_CAWPPI010000086.1"/>
</dbReference>
<dbReference type="GO" id="GO:0009088">
    <property type="term" value="P:threonine biosynthetic process"/>
    <property type="evidence" value="ECO:0007669"/>
    <property type="project" value="TreeGrafter"/>
</dbReference>
<reference evidence="3" key="1">
    <citation type="submission" date="2020-09" db="EMBL/GenBank/DDBJ databases">
        <title>Iningainema tapete sp. nov. (Scytonemataceae, Cyanobacteria) from greenhouses in central Florida (USA) produces two types of nodularin with biosynthetic potential for microcystin-LR and anabaenopeptins.</title>
        <authorList>
            <person name="Berthold D.E."/>
            <person name="Lefler F.W."/>
            <person name="Huang I.-S."/>
            <person name="Abdulla H."/>
            <person name="Zimba P.V."/>
            <person name="Laughinghouse H.D. IV."/>
        </authorList>
    </citation>
    <scope>NUCLEOTIDE SEQUENCE</scope>
    <source>
        <strain evidence="3">BLCCT55</strain>
    </source>
</reference>
<dbReference type="InterPro" id="IPR050249">
    <property type="entry name" value="Pseudomonas-type_ThrB"/>
</dbReference>
<protein>
    <submittedName>
        <fullName evidence="3">Phosphotransferase</fullName>
    </submittedName>
</protein>
<dbReference type="InterPro" id="IPR011009">
    <property type="entry name" value="Kinase-like_dom_sf"/>
</dbReference>
<evidence type="ECO:0000313" key="4">
    <source>
        <dbReference type="Proteomes" id="UP000629098"/>
    </source>
</evidence>
<evidence type="ECO:0000313" key="3">
    <source>
        <dbReference type="EMBL" id="MBD2776020.1"/>
    </source>
</evidence>
<dbReference type="PANTHER" id="PTHR21064:SF6">
    <property type="entry name" value="AMINOGLYCOSIDE PHOSPHOTRANSFERASE DOMAIN-CONTAINING PROTEIN"/>
    <property type="match status" value="1"/>
</dbReference>